<comment type="caution">
    <text evidence="1">The sequence shown here is derived from an EMBL/GenBank/DDBJ whole genome shotgun (WGS) entry which is preliminary data.</text>
</comment>
<gene>
    <name evidence="1" type="ORF">Tci_929808</name>
</gene>
<name>A0A699XDP1_TANCI</name>
<protein>
    <submittedName>
        <fullName evidence="1">Uncharacterized protein</fullName>
    </submittedName>
</protein>
<dbReference type="AlphaFoldDB" id="A0A699XDP1"/>
<proteinExistence type="predicted"/>
<dbReference type="EMBL" id="BKCJ011845569">
    <property type="protein sequence ID" value="GFD57839.1"/>
    <property type="molecule type" value="Genomic_DNA"/>
</dbReference>
<accession>A0A699XDP1</accession>
<reference evidence="1" key="1">
    <citation type="journal article" date="2019" name="Sci. Rep.">
        <title>Draft genome of Tanacetum cinerariifolium, the natural source of mosquito coil.</title>
        <authorList>
            <person name="Yamashiro T."/>
            <person name="Shiraishi A."/>
            <person name="Satake H."/>
            <person name="Nakayama K."/>
        </authorList>
    </citation>
    <scope>NUCLEOTIDE SEQUENCE</scope>
</reference>
<feature type="non-terminal residue" evidence="1">
    <location>
        <position position="1"/>
    </location>
</feature>
<sequence length="68" mass="7606">DVHLRQAADLADIEFRVLRMTFRGQAEPVGFALDHHAQRAPWAFECFGLDVDHLADVTTGLDLVVHGH</sequence>
<evidence type="ECO:0000313" key="1">
    <source>
        <dbReference type="EMBL" id="GFD57839.1"/>
    </source>
</evidence>
<organism evidence="1">
    <name type="scientific">Tanacetum cinerariifolium</name>
    <name type="common">Dalmatian daisy</name>
    <name type="synonym">Chrysanthemum cinerariifolium</name>
    <dbReference type="NCBI Taxonomy" id="118510"/>
    <lineage>
        <taxon>Eukaryota</taxon>
        <taxon>Viridiplantae</taxon>
        <taxon>Streptophyta</taxon>
        <taxon>Embryophyta</taxon>
        <taxon>Tracheophyta</taxon>
        <taxon>Spermatophyta</taxon>
        <taxon>Magnoliopsida</taxon>
        <taxon>eudicotyledons</taxon>
        <taxon>Gunneridae</taxon>
        <taxon>Pentapetalae</taxon>
        <taxon>asterids</taxon>
        <taxon>campanulids</taxon>
        <taxon>Asterales</taxon>
        <taxon>Asteraceae</taxon>
        <taxon>Asteroideae</taxon>
        <taxon>Anthemideae</taxon>
        <taxon>Anthemidinae</taxon>
        <taxon>Tanacetum</taxon>
    </lineage>
</organism>